<accession>A0A423T3Q5</accession>
<comment type="caution">
    <text evidence="2">The sequence shown here is derived from an EMBL/GenBank/DDBJ whole genome shotgun (WGS) entry which is preliminary data.</text>
</comment>
<feature type="region of interest" description="Disordered" evidence="1">
    <location>
        <begin position="1"/>
        <end position="160"/>
    </location>
</feature>
<feature type="compositionally biased region" description="Polar residues" evidence="1">
    <location>
        <begin position="117"/>
        <end position="149"/>
    </location>
</feature>
<evidence type="ECO:0000313" key="3">
    <source>
        <dbReference type="Proteomes" id="UP000283509"/>
    </source>
</evidence>
<evidence type="ECO:0000313" key="2">
    <source>
        <dbReference type="EMBL" id="ROT71139.1"/>
    </source>
</evidence>
<feature type="compositionally biased region" description="Pro residues" evidence="1">
    <location>
        <begin position="91"/>
        <end position="101"/>
    </location>
</feature>
<reference evidence="2 3" key="1">
    <citation type="submission" date="2018-04" db="EMBL/GenBank/DDBJ databases">
        <authorList>
            <person name="Zhang X."/>
            <person name="Yuan J."/>
            <person name="Li F."/>
            <person name="Xiang J."/>
        </authorList>
    </citation>
    <scope>NUCLEOTIDE SEQUENCE [LARGE SCALE GENOMIC DNA]</scope>
    <source>
        <tissue evidence="2">Muscle</tissue>
    </source>
</reference>
<evidence type="ECO:0000256" key="1">
    <source>
        <dbReference type="SAM" id="MobiDB-lite"/>
    </source>
</evidence>
<dbReference type="AlphaFoldDB" id="A0A423T3Q5"/>
<organism evidence="2 3">
    <name type="scientific">Penaeus vannamei</name>
    <name type="common">Whiteleg shrimp</name>
    <name type="synonym">Litopenaeus vannamei</name>
    <dbReference type="NCBI Taxonomy" id="6689"/>
    <lineage>
        <taxon>Eukaryota</taxon>
        <taxon>Metazoa</taxon>
        <taxon>Ecdysozoa</taxon>
        <taxon>Arthropoda</taxon>
        <taxon>Crustacea</taxon>
        <taxon>Multicrustacea</taxon>
        <taxon>Malacostraca</taxon>
        <taxon>Eumalacostraca</taxon>
        <taxon>Eucarida</taxon>
        <taxon>Decapoda</taxon>
        <taxon>Dendrobranchiata</taxon>
        <taxon>Penaeoidea</taxon>
        <taxon>Penaeidae</taxon>
        <taxon>Penaeus</taxon>
    </lineage>
</organism>
<sequence length="160" mass="17260">MRTVTSRCPAPADTSWRSHSTSQADRHNILPQENISAAGLSGSEVSDSGLTSEDEDSRALYRNVKNLSLSPGDVQGPREQFLAPPRHQHQPPSPASPPATPLPARGGSLSAPPAIPTQASHHNYPYFQQQHNLSSNRESSRGTAHSESTLYDHLPTVTPK</sequence>
<proteinExistence type="predicted"/>
<reference evidence="2 3" key="2">
    <citation type="submission" date="2019-01" db="EMBL/GenBank/DDBJ databases">
        <title>The decoding of complex shrimp genome reveals the adaptation for benthos swimmer, frequently molting mechanism and breeding impact on genome.</title>
        <authorList>
            <person name="Sun Y."/>
            <person name="Gao Y."/>
            <person name="Yu Y."/>
        </authorList>
    </citation>
    <scope>NUCLEOTIDE SEQUENCE [LARGE SCALE GENOMIC DNA]</scope>
    <source>
        <tissue evidence="2">Muscle</tissue>
    </source>
</reference>
<name>A0A423T3Q5_PENVA</name>
<dbReference type="Proteomes" id="UP000283509">
    <property type="component" value="Unassembled WGS sequence"/>
</dbReference>
<keyword evidence="3" id="KW-1185">Reference proteome</keyword>
<dbReference type="EMBL" id="QCYY01002338">
    <property type="protein sequence ID" value="ROT71139.1"/>
    <property type="molecule type" value="Genomic_DNA"/>
</dbReference>
<gene>
    <name evidence="2" type="ORF">C7M84_010552</name>
</gene>
<dbReference type="OrthoDB" id="6360507at2759"/>
<protein>
    <submittedName>
        <fullName evidence="2">Uncharacterized protein</fullName>
    </submittedName>
</protein>